<keyword evidence="2" id="KW-1185">Reference proteome</keyword>
<sequence>MQSRAAWLASGSFVGAGSVRPMYNVGAGAADCLGLTLVASRHGPFYRTDYTYIYKYDAFYKVHWDGNGLSWDQASSTCADEESSLFYPEVKDEWTVVKALVAGMKKKPNVTDIIVGMSDEFGYGEIKSVGGDLPDPTPIPIEQAPKTRTCVIMDIETGSYNMTGSCEMGSVKSFVCKKKATCPTIDTEMCEDVLLTWALKAAFPPEMCEDVLLTGA</sequence>
<dbReference type="EMBL" id="CM046107">
    <property type="protein sequence ID" value="KAI8432378.1"/>
    <property type="molecule type" value="Genomic_DNA"/>
</dbReference>
<reference evidence="1 2" key="1">
    <citation type="journal article" date="2022" name="Genome Biol. Evol.">
        <title>The Spruce Budworm Genome: Reconstructing the Evolutionary History of Antifreeze Proteins.</title>
        <authorList>
            <person name="Beliveau C."/>
            <person name="Gagne P."/>
            <person name="Picq S."/>
            <person name="Vernygora O."/>
            <person name="Keeling C.I."/>
            <person name="Pinkney K."/>
            <person name="Doucet D."/>
            <person name="Wen F."/>
            <person name="Johnston J.S."/>
            <person name="Maaroufi H."/>
            <person name="Boyle B."/>
            <person name="Laroche J."/>
            <person name="Dewar K."/>
            <person name="Juretic N."/>
            <person name="Blackburn G."/>
            <person name="Nisole A."/>
            <person name="Brunet B."/>
            <person name="Brandao M."/>
            <person name="Lumley L."/>
            <person name="Duan J."/>
            <person name="Quan G."/>
            <person name="Lucarotti C.J."/>
            <person name="Roe A.D."/>
            <person name="Sperling F.A.H."/>
            <person name="Levesque R.C."/>
            <person name="Cusson M."/>
        </authorList>
    </citation>
    <scope>NUCLEOTIDE SEQUENCE [LARGE SCALE GENOMIC DNA]</scope>
    <source>
        <strain evidence="1">Glfc:IPQL:Cfum</strain>
    </source>
</reference>
<name>A0ACC0K7F4_CHOFU</name>
<accession>A0ACC0K7F4</accession>
<proteinExistence type="predicted"/>
<comment type="caution">
    <text evidence="1">The sequence shown here is derived from an EMBL/GenBank/DDBJ whole genome shotgun (WGS) entry which is preliminary data.</text>
</comment>
<dbReference type="Proteomes" id="UP001064048">
    <property type="component" value="Chromosome 7"/>
</dbReference>
<gene>
    <name evidence="1" type="ORF">MSG28_004785</name>
</gene>
<organism evidence="1 2">
    <name type="scientific">Choristoneura fumiferana</name>
    <name type="common">Spruce budworm moth</name>
    <name type="synonym">Archips fumiferana</name>
    <dbReference type="NCBI Taxonomy" id="7141"/>
    <lineage>
        <taxon>Eukaryota</taxon>
        <taxon>Metazoa</taxon>
        <taxon>Ecdysozoa</taxon>
        <taxon>Arthropoda</taxon>
        <taxon>Hexapoda</taxon>
        <taxon>Insecta</taxon>
        <taxon>Pterygota</taxon>
        <taxon>Neoptera</taxon>
        <taxon>Endopterygota</taxon>
        <taxon>Lepidoptera</taxon>
        <taxon>Glossata</taxon>
        <taxon>Ditrysia</taxon>
        <taxon>Tortricoidea</taxon>
        <taxon>Tortricidae</taxon>
        <taxon>Tortricinae</taxon>
        <taxon>Choristoneura</taxon>
    </lineage>
</organism>
<protein>
    <submittedName>
        <fullName evidence="1">Uncharacterized protein</fullName>
    </submittedName>
</protein>
<evidence type="ECO:0000313" key="1">
    <source>
        <dbReference type="EMBL" id="KAI8432378.1"/>
    </source>
</evidence>
<evidence type="ECO:0000313" key="2">
    <source>
        <dbReference type="Proteomes" id="UP001064048"/>
    </source>
</evidence>